<feature type="signal peptide" evidence="2">
    <location>
        <begin position="1"/>
        <end position="17"/>
    </location>
</feature>
<organism evidence="4 5">
    <name type="scientific">Limulus polyphemus</name>
    <name type="common">Atlantic horseshoe crab</name>
    <dbReference type="NCBI Taxonomy" id="6850"/>
    <lineage>
        <taxon>Eukaryota</taxon>
        <taxon>Metazoa</taxon>
        <taxon>Ecdysozoa</taxon>
        <taxon>Arthropoda</taxon>
        <taxon>Chelicerata</taxon>
        <taxon>Merostomata</taxon>
        <taxon>Xiphosura</taxon>
        <taxon>Limulidae</taxon>
        <taxon>Limulus</taxon>
    </lineage>
</organism>
<protein>
    <submittedName>
        <fullName evidence="5">Uncharacterized protein LOC111087250</fullName>
    </submittedName>
</protein>
<dbReference type="Pfam" id="PF01607">
    <property type="entry name" value="CBM_14"/>
    <property type="match status" value="1"/>
</dbReference>
<dbReference type="Proteomes" id="UP000694941">
    <property type="component" value="Unplaced"/>
</dbReference>
<reference evidence="5" key="1">
    <citation type="submission" date="2025-08" db="UniProtKB">
        <authorList>
            <consortium name="RefSeq"/>
        </authorList>
    </citation>
    <scope>IDENTIFICATION</scope>
    <source>
        <tissue evidence="5">Muscle</tissue>
    </source>
</reference>
<feature type="compositionally biased region" description="Pro residues" evidence="1">
    <location>
        <begin position="161"/>
        <end position="172"/>
    </location>
</feature>
<keyword evidence="2" id="KW-0732">Signal</keyword>
<feature type="chain" id="PRO_5047275897" evidence="2">
    <location>
        <begin position="18"/>
        <end position="195"/>
    </location>
</feature>
<dbReference type="InterPro" id="IPR036508">
    <property type="entry name" value="Chitin-bd_dom_sf"/>
</dbReference>
<evidence type="ECO:0000259" key="3">
    <source>
        <dbReference type="SMART" id="SM00494"/>
    </source>
</evidence>
<proteinExistence type="predicted"/>
<feature type="region of interest" description="Disordered" evidence="1">
    <location>
        <begin position="153"/>
        <end position="195"/>
    </location>
</feature>
<evidence type="ECO:0000256" key="1">
    <source>
        <dbReference type="SAM" id="MobiDB-lite"/>
    </source>
</evidence>
<evidence type="ECO:0000313" key="5">
    <source>
        <dbReference type="RefSeq" id="XP_022248982.1"/>
    </source>
</evidence>
<dbReference type="SUPFAM" id="SSF57625">
    <property type="entry name" value="Invertebrate chitin-binding proteins"/>
    <property type="match status" value="1"/>
</dbReference>
<gene>
    <name evidence="5" type="primary">LOC111087250</name>
</gene>
<sequence length="195" mass="21386">MRTWIILVACSVAAVTASPRYKRRAYDLPDGAELLVGNIQTTFSCPGDGYYADVDNDCKIFHVCHTVTHANGKSEVQQWSFLCGNLTFFNQLTLTCGFADEVVPCVNSTYFFYVNGNIGLEDTLFLTEQDIEKAAPSLGRSLPISNRKPRIEDSASVLAPAPVPLPASPPPEKQPEVVVVSETTEKEEPQEENGE</sequence>
<dbReference type="PANTHER" id="PTHR22933">
    <property type="entry name" value="FI18007P1-RELATED"/>
    <property type="match status" value="1"/>
</dbReference>
<keyword evidence="4" id="KW-1185">Reference proteome</keyword>
<evidence type="ECO:0000313" key="4">
    <source>
        <dbReference type="Proteomes" id="UP000694941"/>
    </source>
</evidence>
<dbReference type="InterPro" id="IPR002557">
    <property type="entry name" value="Chitin-bd_dom"/>
</dbReference>
<dbReference type="Gene3D" id="2.170.140.10">
    <property type="entry name" value="Chitin binding domain"/>
    <property type="match status" value="1"/>
</dbReference>
<dbReference type="InterPro" id="IPR052976">
    <property type="entry name" value="Scoloptoxin-like"/>
</dbReference>
<dbReference type="GeneID" id="111087250"/>
<evidence type="ECO:0000256" key="2">
    <source>
        <dbReference type="SAM" id="SignalP"/>
    </source>
</evidence>
<dbReference type="PANTHER" id="PTHR22933:SF43">
    <property type="entry name" value="LP10131P"/>
    <property type="match status" value="1"/>
</dbReference>
<name>A0ABM1SZC6_LIMPO</name>
<dbReference type="RefSeq" id="XP_022248982.1">
    <property type="nucleotide sequence ID" value="XM_022393274.1"/>
</dbReference>
<accession>A0ABM1SZC6</accession>
<dbReference type="SMART" id="SM00494">
    <property type="entry name" value="ChtBD2"/>
    <property type="match status" value="1"/>
</dbReference>
<feature type="domain" description="Chitin-binding type-2" evidence="3">
    <location>
        <begin position="43"/>
        <end position="107"/>
    </location>
</feature>